<dbReference type="Gene3D" id="3.30.200.20">
    <property type="entry name" value="Phosphorylase Kinase, domain 1"/>
    <property type="match status" value="1"/>
</dbReference>
<evidence type="ECO:0000313" key="9">
    <source>
        <dbReference type="Proteomes" id="UP000001307"/>
    </source>
</evidence>
<evidence type="ECO:0000256" key="4">
    <source>
        <dbReference type="ARBA" id="ARBA00022777"/>
    </source>
</evidence>
<dbReference type="EMBL" id="FN653015">
    <property type="protein sequence ID" value="CBY20576.1"/>
    <property type="molecule type" value="Genomic_DNA"/>
</dbReference>
<dbReference type="PANTHER" id="PTHR24342:SF14">
    <property type="entry name" value="DEATH-ASSOCIATED PROTEIN KINASE DAPK-1"/>
    <property type="match status" value="1"/>
</dbReference>
<dbReference type="GO" id="GO:0043065">
    <property type="term" value="P:positive regulation of apoptotic process"/>
    <property type="evidence" value="ECO:0007669"/>
    <property type="project" value="TreeGrafter"/>
</dbReference>
<dbReference type="Proteomes" id="UP000001307">
    <property type="component" value="Unassembled WGS sequence"/>
</dbReference>
<dbReference type="GO" id="GO:0005524">
    <property type="term" value="F:ATP binding"/>
    <property type="evidence" value="ECO:0007669"/>
    <property type="project" value="UniProtKB-KW"/>
</dbReference>
<keyword evidence="2" id="KW-0808">Transferase</keyword>
<keyword evidence="5" id="KW-0067">ATP-binding</keyword>
<keyword evidence="9" id="KW-1185">Reference proteome</keyword>
<dbReference type="GO" id="GO:0005634">
    <property type="term" value="C:nucleus"/>
    <property type="evidence" value="ECO:0007669"/>
    <property type="project" value="TreeGrafter"/>
</dbReference>
<dbReference type="SUPFAM" id="SSF56112">
    <property type="entry name" value="Protein kinase-like (PK-like)"/>
    <property type="match status" value="1"/>
</dbReference>
<dbReference type="PANTHER" id="PTHR24342">
    <property type="entry name" value="SERINE/THREONINE-PROTEIN KINASE 17"/>
    <property type="match status" value="1"/>
</dbReference>
<proteinExistence type="predicted"/>
<evidence type="ECO:0000313" key="7">
    <source>
        <dbReference type="EMBL" id="CBY20576.1"/>
    </source>
</evidence>
<evidence type="ECO:0000313" key="8">
    <source>
        <dbReference type="EMBL" id="CBY37987.1"/>
    </source>
</evidence>
<evidence type="ECO:0000256" key="2">
    <source>
        <dbReference type="ARBA" id="ARBA00022679"/>
    </source>
</evidence>
<dbReference type="GO" id="GO:0035556">
    <property type="term" value="P:intracellular signal transduction"/>
    <property type="evidence" value="ECO:0007669"/>
    <property type="project" value="TreeGrafter"/>
</dbReference>
<organism evidence="7">
    <name type="scientific">Oikopleura dioica</name>
    <name type="common">Tunicate</name>
    <dbReference type="NCBI Taxonomy" id="34765"/>
    <lineage>
        <taxon>Eukaryota</taxon>
        <taxon>Metazoa</taxon>
        <taxon>Chordata</taxon>
        <taxon>Tunicata</taxon>
        <taxon>Appendicularia</taxon>
        <taxon>Copelata</taxon>
        <taxon>Oikopleuridae</taxon>
        <taxon>Oikopleura</taxon>
    </lineage>
</organism>
<dbReference type="EMBL" id="FN655104">
    <property type="protein sequence ID" value="CBY37987.1"/>
    <property type="molecule type" value="Genomic_DNA"/>
</dbReference>
<keyword evidence="3" id="KW-0547">Nucleotide-binding</keyword>
<dbReference type="InParanoid" id="E4WS43"/>
<dbReference type="InterPro" id="IPR008271">
    <property type="entry name" value="Ser/Thr_kinase_AS"/>
</dbReference>
<dbReference type="Gene3D" id="1.10.510.10">
    <property type="entry name" value="Transferase(Phosphotransferase) domain 1"/>
    <property type="match status" value="1"/>
</dbReference>
<dbReference type="InterPro" id="IPR011009">
    <property type="entry name" value="Kinase-like_dom_sf"/>
</dbReference>
<dbReference type="OrthoDB" id="504170at2759"/>
<name>E4WS43_OIKDI</name>
<accession>E4WS43</accession>
<evidence type="ECO:0000256" key="5">
    <source>
        <dbReference type="ARBA" id="ARBA00022840"/>
    </source>
</evidence>
<dbReference type="GO" id="GO:0004674">
    <property type="term" value="F:protein serine/threonine kinase activity"/>
    <property type="evidence" value="ECO:0007669"/>
    <property type="project" value="UniProtKB-KW"/>
</dbReference>
<dbReference type="Proteomes" id="UP000011014">
    <property type="component" value="Unassembled WGS sequence"/>
</dbReference>
<keyword evidence="1" id="KW-0723">Serine/threonine-protein kinase</keyword>
<dbReference type="InterPro" id="IPR000719">
    <property type="entry name" value="Prot_kinase_dom"/>
</dbReference>
<evidence type="ECO:0000256" key="3">
    <source>
        <dbReference type="ARBA" id="ARBA00022741"/>
    </source>
</evidence>
<dbReference type="FunCoup" id="E4WS43">
    <property type="interactions" value="109"/>
</dbReference>
<feature type="domain" description="Protein kinase" evidence="6">
    <location>
        <begin position="14"/>
        <end position="271"/>
    </location>
</feature>
<protein>
    <recommendedName>
        <fullName evidence="6">Protein kinase domain-containing protein</fullName>
    </recommendedName>
</protein>
<gene>
    <name evidence="7" type="ORF">GSOID_T00000577001</name>
    <name evidence="8" type="ORF">GSOID_T00031483001</name>
</gene>
<dbReference type="PROSITE" id="PS00108">
    <property type="entry name" value="PROTEIN_KINASE_ST"/>
    <property type="match status" value="1"/>
</dbReference>
<keyword evidence="4" id="KW-0418">Kinase</keyword>
<dbReference type="Pfam" id="PF00069">
    <property type="entry name" value="Pkinase"/>
    <property type="match status" value="1"/>
</dbReference>
<evidence type="ECO:0000256" key="1">
    <source>
        <dbReference type="ARBA" id="ARBA00022527"/>
    </source>
</evidence>
<sequence length="339" mass="37896">MGAPILEEPFTNKFTKKKEIARGLRGVIRCVEDDKGAKFAAKTIRKTQKGQNIVDEIEMEMRALNVCEGVSTVVNLHAVYMTSRDYTFILDYLPSDLHSEVEKSGPMKEAEVVQIIRDLLKTLKFLHDRQIVHLDLKPENILIDEERKIYLCDFGMSKVLQNEKETCRVAGTTEYCSPEQIQFEPLSTASDMWSVGVIAYVLLSKISPFNPAQDGQEKHETQNAVINCTYDFDDSSWSSRSAESKSFIQTLLIRAPQKRASVDEALSHPWIAEKENGVEMAAPPKIIRRLSKRSSSLALLGDQNLNVSDSSGKASDAAQEILAAIGELPSKKIKSDSQD</sequence>
<reference evidence="7" key="1">
    <citation type="journal article" date="2010" name="Science">
        <title>Plasticity of animal genome architecture unmasked by rapid evolution of a pelagic tunicate.</title>
        <authorList>
            <person name="Denoeud F."/>
            <person name="Henriet S."/>
            <person name="Mungpakdee S."/>
            <person name="Aury J.M."/>
            <person name="Da Silva C."/>
            <person name="Brinkmann H."/>
            <person name="Mikhaleva J."/>
            <person name="Olsen L.C."/>
            <person name="Jubin C."/>
            <person name="Canestro C."/>
            <person name="Bouquet J.M."/>
            <person name="Danks G."/>
            <person name="Poulain J."/>
            <person name="Campsteijn C."/>
            <person name="Adamski M."/>
            <person name="Cross I."/>
            <person name="Yadetie F."/>
            <person name="Muffato M."/>
            <person name="Louis A."/>
            <person name="Butcher S."/>
            <person name="Tsagkogeorga G."/>
            <person name="Konrad A."/>
            <person name="Singh S."/>
            <person name="Jensen M.F."/>
            <person name="Cong E.H."/>
            <person name="Eikeseth-Otteraa H."/>
            <person name="Noel B."/>
            <person name="Anthouard V."/>
            <person name="Porcel B.M."/>
            <person name="Kachouri-Lafond R."/>
            <person name="Nishino A."/>
            <person name="Ugolini M."/>
            <person name="Chourrout P."/>
            <person name="Nishida H."/>
            <person name="Aasland R."/>
            <person name="Huzurbazar S."/>
            <person name="Westhof E."/>
            <person name="Delsuc F."/>
            <person name="Lehrach H."/>
            <person name="Reinhardt R."/>
            <person name="Weissenbach J."/>
            <person name="Roy S.W."/>
            <person name="Artiguenave F."/>
            <person name="Postlethwait J.H."/>
            <person name="Manak J.R."/>
            <person name="Thompson E.M."/>
            <person name="Jaillon O."/>
            <person name="Du Pasquier L."/>
            <person name="Boudinot P."/>
            <person name="Liberles D.A."/>
            <person name="Volff J.N."/>
            <person name="Philippe H."/>
            <person name="Lenhard B."/>
            <person name="Roest Crollius H."/>
            <person name="Wincker P."/>
            <person name="Chourrout D."/>
        </authorList>
    </citation>
    <scope>NUCLEOTIDE SEQUENCE [LARGE SCALE GENOMIC DNA]</scope>
</reference>
<dbReference type="SMART" id="SM00220">
    <property type="entry name" value="S_TKc"/>
    <property type="match status" value="1"/>
</dbReference>
<evidence type="ECO:0000259" key="6">
    <source>
        <dbReference type="PROSITE" id="PS50011"/>
    </source>
</evidence>
<dbReference type="AlphaFoldDB" id="E4WS43"/>
<dbReference type="PROSITE" id="PS50011">
    <property type="entry name" value="PROTEIN_KINASE_DOM"/>
    <property type="match status" value="1"/>
</dbReference>